<reference evidence="1 2" key="1">
    <citation type="journal article" date="2014" name="Genome Announc.">
        <title>Draft Genome Sequence of Xylella fastidiosa Pear Leaf Scorch Strain in Taiwan.</title>
        <authorList>
            <person name="Su C.C."/>
            <person name="Deng W.L."/>
            <person name="Jan F.J."/>
            <person name="Chang C.J."/>
            <person name="Huang H."/>
            <person name="Chen J."/>
        </authorList>
    </citation>
    <scope>NUCLEOTIDE SEQUENCE [LARGE SCALE GENOMIC DNA]</scope>
    <source>
        <strain evidence="1 2">PLS229</strain>
    </source>
</reference>
<proteinExistence type="predicted"/>
<dbReference type="Proteomes" id="UP000020406">
    <property type="component" value="Unassembled WGS sequence"/>
</dbReference>
<accession>Z9JLL9</accession>
<protein>
    <submittedName>
        <fullName evidence="1">Uncharacterized protein</fullName>
    </submittedName>
</protein>
<evidence type="ECO:0000313" key="1">
    <source>
        <dbReference type="EMBL" id="EWS78657.1"/>
    </source>
</evidence>
<dbReference type="STRING" id="1444770.AF72_03580"/>
<organism evidence="1 2">
    <name type="scientific">Xylella taiwanensis</name>
    <dbReference type="NCBI Taxonomy" id="1444770"/>
    <lineage>
        <taxon>Bacteria</taxon>
        <taxon>Pseudomonadati</taxon>
        <taxon>Pseudomonadota</taxon>
        <taxon>Gammaproteobacteria</taxon>
        <taxon>Lysobacterales</taxon>
        <taxon>Lysobacteraceae</taxon>
        <taxon>Xylella</taxon>
    </lineage>
</organism>
<comment type="caution">
    <text evidence="1">The sequence shown here is derived from an EMBL/GenBank/DDBJ whole genome shotgun (WGS) entry which is preliminary data.</text>
</comment>
<gene>
    <name evidence="1" type="ORF">AF72_03580</name>
</gene>
<evidence type="ECO:0000313" key="2">
    <source>
        <dbReference type="Proteomes" id="UP000020406"/>
    </source>
</evidence>
<name>Z9JLL9_9GAMM</name>
<dbReference type="AlphaFoldDB" id="Z9JLL9"/>
<dbReference type="EMBL" id="JDSQ01000005">
    <property type="protein sequence ID" value="EWS78657.1"/>
    <property type="molecule type" value="Genomic_DNA"/>
</dbReference>
<dbReference type="KEGG" id="xtw:AB672_03300"/>
<sequence>MVLDRCRCLSNSKHQIPSKLKVEVKFYYSWAGMLFDIVAAVAGFESSKMFLKCEIYHSIVYRLGILRKC</sequence>